<dbReference type="SMART" id="SM00382">
    <property type="entry name" value="AAA"/>
    <property type="match status" value="1"/>
</dbReference>
<dbReference type="PROSITE" id="PS00674">
    <property type="entry name" value="AAA"/>
    <property type="match status" value="1"/>
</dbReference>
<dbReference type="RefSeq" id="WP_344992706.1">
    <property type="nucleotide sequence ID" value="NZ_BAABFR010000014.1"/>
</dbReference>
<dbReference type="EMBL" id="BAABFR010000014">
    <property type="protein sequence ID" value="GAA4388158.1"/>
    <property type="molecule type" value="Genomic_DNA"/>
</dbReference>
<organism evidence="6 7">
    <name type="scientific">Tsukamurella soli</name>
    <dbReference type="NCBI Taxonomy" id="644556"/>
    <lineage>
        <taxon>Bacteria</taxon>
        <taxon>Bacillati</taxon>
        <taxon>Actinomycetota</taxon>
        <taxon>Actinomycetes</taxon>
        <taxon>Mycobacteriales</taxon>
        <taxon>Tsukamurellaceae</taxon>
        <taxon>Tsukamurella</taxon>
    </lineage>
</organism>
<dbReference type="Pfam" id="PF17862">
    <property type="entry name" value="AAA_lid_3"/>
    <property type="match status" value="1"/>
</dbReference>
<proteinExistence type="inferred from homology"/>
<evidence type="ECO:0000256" key="1">
    <source>
        <dbReference type="ARBA" id="ARBA00022741"/>
    </source>
</evidence>
<dbReference type="Pfam" id="PF00004">
    <property type="entry name" value="AAA"/>
    <property type="match status" value="1"/>
</dbReference>
<dbReference type="InterPro" id="IPR050168">
    <property type="entry name" value="AAA_ATPase_domain"/>
</dbReference>
<gene>
    <name evidence="6" type="ORF">GCM10023147_13430</name>
</gene>
<evidence type="ECO:0000256" key="4">
    <source>
        <dbReference type="SAM" id="MobiDB-lite"/>
    </source>
</evidence>
<protein>
    <submittedName>
        <fullName evidence="6">ATP-binding protein</fullName>
    </submittedName>
</protein>
<evidence type="ECO:0000256" key="3">
    <source>
        <dbReference type="RuleBase" id="RU003651"/>
    </source>
</evidence>
<evidence type="ECO:0000259" key="5">
    <source>
        <dbReference type="SMART" id="SM00382"/>
    </source>
</evidence>
<reference evidence="7" key="1">
    <citation type="journal article" date="2019" name="Int. J. Syst. Evol. Microbiol.">
        <title>The Global Catalogue of Microorganisms (GCM) 10K type strain sequencing project: providing services to taxonomists for standard genome sequencing and annotation.</title>
        <authorList>
            <consortium name="The Broad Institute Genomics Platform"/>
            <consortium name="The Broad Institute Genome Sequencing Center for Infectious Disease"/>
            <person name="Wu L."/>
            <person name="Ma J."/>
        </authorList>
    </citation>
    <scope>NUCLEOTIDE SEQUENCE [LARGE SCALE GENOMIC DNA]</scope>
    <source>
        <strain evidence="7">JCM 17688</strain>
    </source>
</reference>
<comment type="similarity">
    <text evidence="3">Belongs to the AAA ATPase family.</text>
</comment>
<dbReference type="Gene3D" id="1.10.8.60">
    <property type="match status" value="1"/>
</dbReference>
<sequence length="419" mass="43755">MTGDPVLDALRSAIGASPEVPDLRIRLIEVLIDRGDVAGAVSECAAALTVLPADARFVDLLTRATSGTAGPTVAAAPPSGGFDWASAEADLGVPTPPPFVDYRPTPDAPPTASDSAAAHDPAAEVVDDIDIELPTVRMADVAGMDDVKKRLDLALFAPLRNPEVARAYGMSTRGGLLLYGPPGCGKTFLGRAIAGELGARFIQVGISDVMSRWLGDSERALHAVFETARRNAPVVLFFDELDALGHKRSGMSGDSGLRPLVNQLLVDTDGAGASNSGVFVLGATNHPWDVDPALRRPGRFDATVLVTLPDPPARAAIARHHLQGRPVAGVDLGRIASETVGFSGADIAGVCTLATQRALADSVASGTVRPVTQADVDGAIATTRPSTGSWFTAARNVVDYANTDGTYDDLARYLKQRRR</sequence>
<dbReference type="GO" id="GO:0005524">
    <property type="term" value="F:ATP binding"/>
    <property type="evidence" value="ECO:0007669"/>
    <property type="project" value="UniProtKB-KW"/>
</dbReference>
<dbReference type="InterPro" id="IPR003593">
    <property type="entry name" value="AAA+_ATPase"/>
</dbReference>
<dbReference type="Proteomes" id="UP001500635">
    <property type="component" value="Unassembled WGS sequence"/>
</dbReference>
<dbReference type="InterPro" id="IPR027417">
    <property type="entry name" value="P-loop_NTPase"/>
</dbReference>
<feature type="compositionally biased region" description="Low complexity" evidence="4">
    <location>
        <begin position="110"/>
        <end position="120"/>
    </location>
</feature>
<dbReference type="SUPFAM" id="SSF52540">
    <property type="entry name" value="P-loop containing nucleoside triphosphate hydrolases"/>
    <property type="match status" value="1"/>
</dbReference>
<dbReference type="CDD" id="cd19481">
    <property type="entry name" value="RecA-like_protease"/>
    <property type="match status" value="1"/>
</dbReference>
<evidence type="ECO:0000313" key="7">
    <source>
        <dbReference type="Proteomes" id="UP001500635"/>
    </source>
</evidence>
<dbReference type="PANTHER" id="PTHR23077:SF171">
    <property type="entry name" value="NUCLEAR VALOSIN-CONTAINING PROTEIN-LIKE"/>
    <property type="match status" value="1"/>
</dbReference>
<keyword evidence="2 3" id="KW-0067">ATP-binding</keyword>
<dbReference type="InterPro" id="IPR041569">
    <property type="entry name" value="AAA_lid_3"/>
</dbReference>
<evidence type="ECO:0000313" key="6">
    <source>
        <dbReference type="EMBL" id="GAA4388158.1"/>
    </source>
</evidence>
<feature type="domain" description="AAA+ ATPase" evidence="5">
    <location>
        <begin position="172"/>
        <end position="310"/>
    </location>
</feature>
<comment type="caution">
    <text evidence="6">The sequence shown here is derived from an EMBL/GenBank/DDBJ whole genome shotgun (WGS) entry which is preliminary data.</text>
</comment>
<dbReference type="PANTHER" id="PTHR23077">
    <property type="entry name" value="AAA-FAMILY ATPASE"/>
    <property type="match status" value="1"/>
</dbReference>
<name>A0ABP8JBF2_9ACTN</name>
<dbReference type="Gene3D" id="3.40.50.300">
    <property type="entry name" value="P-loop containing nucleotide triphosphate hydrolases"/>
    <property type="match status" value="1"/>
</dbReference>
<keyword evidence="7" id="KW-1185">Reference proteome</keyword>
<dbReference type="InterPro" id="IPR003960">
    <property type="entry name" value="ATPase_AAA_CS"/>
</dbReference>
<keyword evidence="1 3" id="KW-0547">Nucleotide-binding</keyword>
<dbReference type="InterPro" id="IPR003959">
    <property type="entry name" value="ATPase_AAA_core"/>
</dbReference>
<feature type="region of interest" description="Disordered" evidence="4">
    <location>
        <begin position="95"/>
        <end position="120"/>
    </location>
</feature>
<accession>A0ABP8JBF2</accession>
<evidence type="ECO:0000256" key="2">
    <source>
        <dbReference type="ARBA" id="ARBA00022840"/>
    </source>
</evidence>